<evidence type="ECO:0000313" key="2">
    <source>
        <dbReference type="EMBL" id="KKL94197.1"/>
    </source>
</evidence>
<gene>
    <name evidence="2" type="ORF">LCGC14_1867110</name>
</gene>
<proteinExistence type="predicted"/>
<sequence>MMNDQWAWHVVGWVAFALNVWGNMMLTTKTRAGWVVRLVCNVCWLPYAVLTGAWALLANHVVFMGINVLGWVRWRRAEAKWEKQRTA</sequence>
<organism evidence="2">
    <name type="scientific">marine sediment metagenome</name>
    <dbReference type="NCBI Taxonomy" id="412755"/>
    <lineage>
        <taxon>unclassified sequences</taxon>
        <taxon>metagenomes</taxon>
        <taxon>ecological metagenomes</taxon>
    </lineage>
</organism>
<keyword evidence="1" id="KW-0812">Transmembrane</keyword>
<accession>A0A0F9J4U0</accession>
<reference evidence="2" key="1">
    <citation type="journal article" date="2015" name="Nature">
        <title>Complex archaea that bridge the gap between prokaryotes and eukaryotes.</title>
        <authorList>
            <person name="Spang A."/>
            <person name="Saw J.H."/>
            <person name="Jorgensen S.L."/>
            <person name="Zaremba-Niedzwiedzka K."/>
            <person name="Martijn J."/>
            <person name="Lind A.E."/>
            <person name="van Eijk R."/>
            <person name="Schleper C."/>
            <person name="Guy L."/>
            <person name="Ettema T.J."/>
        </authorList>
    </citation>
    <scope>NUCLEOTIDE SEQUENCE</scope>
</reference>
<dbReference type="AlphaFoldDB" id="A0A0F9J4U0"/>
<dbReference type="EMBL" id="LAZR01018989">
    <property type="protein sequence ID" value="KKL94197.1"/>
    <property type="molecule type" value="Genomic_DNA"/>
</dbReference>
<keyword evidence="1" id="KW-0472">Membrane</keyword>
<feature type="transmembrane region" description="Helical" evidence="1">
    <location>
        <begin position="6"/>
        <end position="22"/>
    </location>
</feature>
<feature type="transmembrane region" description="Helical" evidence="1">
    <location>
        <begin position="34"/>
        <end position="50"/>
    </location>
</feature>
<comment type="caution">
    <text evidence="2">The sequence shown here is derived from an EMBL/GenBank/DDBJ whole genome shotgun (WGS) entry which is preliminary data.</text>
</comment>
<evidence type="ECO:0008006" key="3">
    <source>
        <dbReference type="Google" id="ProtNLM"/>
    </source>
</evidence>
<keyword evidence="1" id="KW-1133">Transmembrane helix</keyword>
<evidence type="ECO:0000256" key="1">
    <source>
        <dbReference type="SAM" id="Phobius"/>
    </source>
</evidence>
<protein>
    <recommendedName>
        <fullName evidence="3">Nicotinamide mononucleotide transporter PnuC</fullName>
    </recommendedName>
</protein>
<name>A0A0F9J4U0_9ZZZZ</name>